<dbReference type="Gene3D" id="3.30.465.10">
    <property type="match status" value="1"/>
</dbReference>
<dbReference type="EMBL" id="DMZY01000191">
    <property type="protein sequence ID" value="HAV92822.1"/>
    <property type="molecule type" value="Genomic_DNA"/>
</dbReference>
<dbReference type="Proteomes" id="UP000264062">
    <property type="component" value="Unassembled WGS sequence"/>
</dbReference>
<protein>
    <recommendedName>
        <fullName evidence="6">FAD-binding PCMH-type domain-containing protein</fullName>
    </recommendedName>
</protein>
<dbReference type="FunFam" id="3.30.70.2740:FF:000001">
    <property type="entry name" value="D-lactate dehydrogenase mitochondrial"/>
    <property type="match status" value="1"/>
</dbReference>
<organism evidence="7 8">
    <name type="scientific">candidate division WOR-3 bacterium</name>
    <dbReference type="NCBI Taxonomy" id="2052148"/>
    <lineage>
        <taxon>Bacteria</taxon>
        <taxon>Bacteria division WOR-3</taxon>
    </lineage>
</organism>
<evidence type="ECO:0000256" key="2">
    <source>
        <dbReference type="ARBA" id="ARBA00008000"/>
    </source>
</evidence>
<reference evidence="7 8" key="1">
    <citation type="journal article" date="2018" name="Nat. Biotechnol.">
        <title>A standardized bacterial taxonomy based on genome phylogeny substantially revises the tree of life.</title>
        <authorList>
            <person name="Parks D.H."/>
            <person name="Chuvochina M."/>
            <person name="Waite D.W."/>
            <person name="Rinke C."/>
            <person name="Skarshewski A."/>
            <person name="Chaumeil P.A."/>
            <person name="Hugenholtz P."/>
        </authorList>
    </citation>
    <scope>NUCLEOTIDE SEQUENCE [LARGE SCALE GENOMIC DNA]</scope>
    <source>
        <strain evidence="7">UBA9956</strain>
    </source>
</reference>
<dbReference type="SUPFAM" id="SSF55103">
    <property type="entry name" value="FAD-linked oxidases, C-terminal domain"/>
    <property type="match status" value="1"/>
</dbReference>
<comment type="caution">
    <text evidence="7">The sequence shown here is derived from an EMBL/GenBank/DDBJ whole genome shotgun (WGS) entry which is preliminary data.</text>
</comment>
<keyword evidence="4" id="KW-0274">FAD</keyword>
<dbReference type="InterPro" id="IPR016164">
    <property type="entry name" value="FAD-linked_Oxase-like_C"/>
</dbReference>
<name>A0A350HBA6_UNCW3</name>
<dbReference type="InterPro" id="IPR016166">
    <property type="entry name" value="FAD-bd_PCMH"/>
</dbReference>
<gene>
    <name evidence="7" type="ORF">DCW38_06545</name>
</gene>
<dbReference type="InterPro" id="IPR006094">
    <property type="entry name" value="Oxid_FAD_bind_N"/>
</dbReference>
<keyword evidence="5" id="KW-0560">Oxidoreductase</keyword>
<evidence type="ECO:0000313" key="7">
    <source>
        <dbReference type="EMBL" id="HAV92822.1"/>
    </source>
</evidence>
<comment type="similarity">
    <text evidence="2">Belongs to the FAD-binding oxidoreductase/transferase type 4 family.</text>
</comment>
<proteinExistence type="inferred from homology"/>
<dbReference type="Gene3D" id="3.30.43.10">
    <property type="entry name" value="Uridine Diphospho-n-acetylenolpyruvylglucosamine Reductase, domain 2"/>
    <property type="match status" value="1"/>
</dbReference>
<dbReference type="Gene3D" id="3.30.70.2190">
    <property type="match status" value="1"/>
</dbReference>
<dbReference type="InterPro" id="IPR016169">
    <property type="entry name" value="FAD-bd_PCMH_sub2"/>
</dbReference>
<dbReference type="FunFam" id="1.10.45.10:FF:000001">
    <property type="entry name" value="D-lactate dehydrogenase mitochondrial"/>
    <property type="match status" value="1"/>
</dbReference>
<dbReference type="InterPro" id="IPR036318">
    <property type="entry name" value="FAD-bd_PCMH-like_sf"/>
</dbReference>
<dbReference type="InterPro" id="IPR016171">
    <property type="entry name" value="Vanillyl_alc_oxidase_C-sub2"/>
</dbReference>
<evidence type="ECO:0000256" key="4">
    <source>
        <dbReference type="ARBA" id="ARBA00022827"/>
    </source>
</evidence>
<dbReference type="Pfam" id="PF02913">
    <property type="entry name" value="FAD-oxidase_C"/>
    <property type="match status" value="1"/>
</dbReference>
<dbReference type="InterPro" id="IPR016167">
    <property type="entry name" value="FAD-bd_PCMH_sub1"/>
</dbReference>
<dbReference type="GO" id="GO:0071949">
    <property type="term" value="F:FAD binding"/>
    <property type="evidence" value="ECO:0007669"/>
    <property type="project" value="InterPro"/>
</dbReference>
<dbReference type="InterPro" id="IPR051914">
    <property type="entry name" value="FAD-linked_OxidoTrans_Type4"/>
</dbReference>
<evidence type="ECO:0000259" key="6">
    <source>
        <dbReference type="PROSITE" id="PS51387"/>
    </source>
</evidence>
<feature type="domain" description="FAD-binding PCMH-type" evidence="6">
    <location>
        <begin position="34"/>
        <end position="213"/>
    </location>
</feature>
<dbReference type="PANTHER" id="PTHR42934">
    <property type="entry name" value="GLYCOLATE OXIDASE SUBUNIT GLCD"/>
    <property type="match status" value="1"/>
</dbReference>
<evidence type="ECO:0000256" key="3">
    <source>
        <dbReference type="ARBA" id="ARBA00022630"/>
    </source>
</evidence>
<evidence type="ECO:0000256" key="1">
    <source>
        <dbReference type="ARBA" id="ARBA00001974"/>
    </source>
</evidence>
<dbReference type="PANTHER" id="PTHR42934:SF2">
    <property type="entry name" value="GLYCOLATE OXIDASE SUBUNIT GLCD"/>
    <property type="match status" value="1"/>
</dbReference>
<evidence type="ECO:0000313" key="8">
    <source>
        <dbReference type="Proteomes" id="UP000264062"/>
    </source>
</evidence>
<dbReference type="InterPro" id="IPR004113">
    <property type="entry name" value="FAD-bd_oxidored_4_C"/>
</dbReference>
<dbReference type="AlphaFoldDB" id="A0A350HBA6"/>
<dbReference type="SUPFAM" id="SSF56176">
    <property type="entry name" value="FAD-binding/transporter-associated domain-like"/>
    <property type="match status" value="1"/>
</dbReference>
<dbReference type="Gene3D" id="3.30.70.2740">
    <property type="match status" value="1"/>
</dbReference>
<dbReference type="PROSITE" id="PS51387">
    <property type="entry name" value="FAD_PCMH"/>
    <property type="match status" value="1"/>
</dbReference>
<dbReference type="Gene3D" id="1.10.45.10">
    <property type="entry name" value="Vanillyl-alcohol Oxidase, Chain A, domain 4"/>
    <property type="match status" value="1"/>
</dbReference>
<evidence type="ECO:0000256" key="5">
    <source>
        <dbReference type="ARBA" id="ARBA00023002"/>
    </source>
</evidence>
<dbReference type="Pfam" id="PF01565">
    <property type="entry name" value="FAD_binding_4"/>
    <property type="match status" value="1"/>
</dbReference>
<dbReference type="GO" id="GO:0016491">
    <property type="term" value="F:oxidoreductase activity"/>
    <property type="evidence" value="ECO:0007669"/>
    <property type="project" value="UniProtKB-KW"/>
</dbReference>
<sequence length="461" mass="51104">MDLIKLFSDILPAVRIISKDDLLEKYSTDESLIHFSQPLIALLPKSTEEISKILKTAYDNDVTIVPRGLGTGLSGGAIPVKPSVIVSTELMNNIIEIDRENMMVVTEPGVITGELQRAVESAGLFYPPDPASLDSCSIGGNVAESSGGPSAVKYGTTRDYVRGIEFVTPNGTVMNFGGKVRKDATGYNIKDLLIGSEGTLGIITKLTLSLIPLPKFKYDMLIAFDSIDAAVKGVIEILKSSIKPSTIEFMEKRAIEAAKEFLGNEMPVQRGEAHLLIRLDGDNVDEIEERMLSASELVKRLTLHEILVAENAAQQEKLWKGRRSLHDAMMEMSVKREREDVVVPISRLPELIMEVHKLEEKFNVPIISFGHAGDGNVHINIIKTKGDTGEFDRYINEINTGILETAVKLGGKLSGEHGIGLFKKEFMHLVFTKEEMRLQREIKRVFDPKNLFNPEKMFPNE</sequence>
<keyword evidence="3" id="KW-0285">Flavoprotein</keyword>
<accession>A0A350HBA6</accession>
<comment type="cofactor">
    <cofactor evidence="1">
        <name>FAD</name>
        <dbReference type="ChEBI" id="CHEBI:57692"/>
    </cofactor>
</comment>